<dbReference type="Proteomes" id="UP001215280">
    <property type="component" value="Unassembled WGS sequence"/>
</dbReference>
<accession>A0AAD7KAT8</accession>
<keyword evidence="2" id="KW-1133">Transmembrane helix</keyword>
<evidence type="ECO:0000313" key="3">
    <source>
        <dbReference type="EMBL" id="KAJ7781924.1"/>
    </source>
</evidence>
<keyword evidence="2" id="KW-0472">Membrane</keyword>
<name>A0AAD7KAT8_9AGAR</name>
<protein>
    <submittedName>
        <fullName evidence="3">Uncharacterized protein</fullName>
    </submittedName>
</protein>
<reference evidence="3" key="1">
    <citation type="submission" date="2023-03" db="EMBL/GenBank/DDBJ databases">
        <title>Massive genome expansion in bonnet fungi (Mycena s.s.) driven by repeated elements and novel gene families across ecological guilds.</title>
        <authorList>
            <consortium name="Lawrence Berkeley National Laboratory"/>
            <person name="Harder C.B."/>
            <person name="Miyauchi S."/>
            <person name="Viragh M."/>
            <person name="Kuo A."/>
            <person name="Thoen E."/>
            <person name="Andreopoulos B."/>
            <person name="Lu D."/>
            <person name="Skrede I."/>
            <person name="Drula E."/>
            <person name="Henrissat B."/>
            <person name="Morin E."/>
            <person name="Kohler A."/>
            <person name="Barry K."/>
            <person name="LaButti K."/>
            <person name="Morin E."/>
            <person name="Salamov A."/>
            <person name="Lipzen A."/>
            <person name="Mereny Z."/>
            <person name="Hegedus B."/>
            <person name="Baldrian P."/>
            <person name="Stursova M."/>
            <person name="Weitz H."/>
            <person name="Taylor A."/>
            <person name="Grigoriev I.V."/>
            <person name="Nagy L.G."/>
            <person name="Martin F."/>
            <person name="Kauserud H."/>
        </authorList>
    </citation>
    <scope>NUCLEOTIDE SEQUENCE</scope>
    <source>
        <strain evidence="3">CBHHK188m</strain>
    </source>
</reference>
<dbReference type="AlphaFoldDB" id="A0AAD7KAT8"/>
<evidence type="ECO:0000313" key="4">
    <source>
        <dbReference type="Proteomes" id="UP001215280"/>
    </source>
</evidence>
<feature type="region of interest" description="Disordered" evidence="1">
    <location>
        <begin position="89"/>
        <end position="126"/>
    </location>
</feature>
<gene>
    <name evidence="3" type="ORF">DFH07DRAFT_935762</name>
</gene>
<sequence length="281" mass="30832">MSASVAESSLSFLGQSTIPSLPTSVASNIVIALFTTAVGAYMIYSLSPMRMKDTLEVAMHETEQTYLSATEAGTLGPDRDMEDMLSRIRDHTGDGSENTSQAAGLRSSDASGKFGRSRLRFRGPFREDPERGIFTRREYPPSGNRDMDAYSSPKASPLAFFFESEVLQLRLCLVHDYTESASSETGWLQDETEMPRTPAALATLAVLVAAGAIDRAAGIDWEIAIAVVGIGTETIEVDRRTRKHSGVRGSQKRQYAWSPLYKVQILVQCKWYGKVASDPEE</sequence>
<evidence type="ECO:0000256" key="2">
    <source>
        <dbReference type="SAM" id="Phobius"/>
    </source>
</evidence>
<comment type="caution">
    <text evidence="3">The sequence shown here is derived from an EMBL/GenBank/DDBJ whole genome shotgun (WGS) entry which is preliminary data.</text>
</comment>
<keyword evidence="4" id="KW-1185">Reference proteome</keyword>
<evidence type="ECO:0000256" key="1">
    <source>
        <dbReference type="SAM" id="MobiDB-lite"/>
    </source>
</evidence>
<proteinExistence type="predicted"/>
<keyword evidence="2" id="KW-0812">Transmembrane</keyword>
<dbReference type="EMBL" id="JARJLG010000004">
    <property type="protein sequence ID" value="KAJ7781924.1"/>
    <property type="molecule type" value="Genomic_DNA"/>
</dbReference>
<organism evidence="3 4">
    <name type="scientific">Mycena maculata</name>
    <dbReference type="NCBI Taxonomy" id="230809"/>
    <lineage>
        <taxon>Eukaryota</taxon>
        <taxon>Fungi</taxon>
        <taxon>Dikarya</taxon>
        <taxon>Basidiomycota</taxon>
        <taxon>Agaricomycotina</taxon>
        <taxon>Agaricomycetes</taxon>
        <taxon>Agaricomycetidae</taxon>
        <taxon>Agaricales</taxon>
        <taxon>Marasmiineae</taxon>
        <taxon>Mycenaceae</taxon>
        <taxon>Mycena</taxon>
    </lineage>
</organism>
<feature type="transmembrane region" description="Helical" evidence="2">
    <location>
        <begin position="25"/>
        <end position="44"/>
    </location>
</feature>